<accession>A0ABN2MUR8</accession>
<dbReference type="Proteomes" id="UP001500449">
    <property type="component" value="Unassembled WGS sequence"/>
</dbReference>
<protein>
    <submittedName>
        <fullName evidence="1">Uncharacterized protein</fullName>
    </submittedName>
</protein>
<organism evidence="1 2">
    <name type="scientific">Pseudonocardia ailaonensis</name>
    <dbReference type="NCBI Taxonomy" id="367279"/>
    <lineage>
        <taxon>Bacteria</taxon>
        <taxon>Bacillati</taxon>
        <taxon>Actinomycetota</taxon>
        <taxon>Actinomycetes</taxon>
        <taxon>Pseudonocardiales</taxon>
        <taxon>Pseudonocardiaceae</taxon>
        <taxon>Pseudonocardia</taxon>
    </lineage>
</organism>
<proteinExistence type="predicted"/>
<reference evidence="1 2" key="1">
    <citation type="journal article" date="2019" name="Int. J. Syst. Evol. Microbiol.">
        <title>The Global Catalogue of Microorganisms (GCM) 10K type strain sequencing project: providing services to taxonomists for standard genome sequencing and annotation.</title>
        <authorList>
            <consortium name="The Broad Institute Genomics Platform"/>
            <consortium name="The Broad Institute Genome Sequencing Center for Infectious Disease"/>
            <person name="Wu L."/>
            <person name="Ma J."/>
        </authorList>
    </citation>
    <scope>NUCLEOTIDE SEQUENCE [LARGE SCALE GENOMIC DNA]</scope>
    <source>
        <strain evidence="1 2">JCM 16009</strain>
    </source>
</reference>
<comment type="caution">
    <text evidence="1">The sequence shown here is derived from an EMBL/GenBank/DDBJ whole genome shotgun (WGS) entry which is preliminary data.</text>
</comment>
<evidence type="ECO:0000313" key="1">
    <source>
        <dbReference type="EMBL" id="GAA1839158.1"/>
    </source>
</evidence>
<keyword evidence="2" id="KW-1185">Reference proteome</keyword>
<sequence>MKMPAPVALPAKIRSPSCWTGLGRADPAGFAVGVVVGALTASSLRTVDGGGDGREGRPARAGRPTLVGQAVTLRRSS</sequence>
<gene>
    <name evidence="1" type="ORF">GCM10009836_17770</name>
</gene>
<name>A0ABN2MUR8_9PSEU</name>
<dbReference type="EMBL" id="BAAAQK010000005">
    <property type="protein sequence ID" value="GAA1839158.1"/>
    <property type="molecule type" value="Genomic_DNA"/>
</dbReference>
<evidence type="ECO:0000313" key="2">
    <source>
        <dbReference type="Proteomes" id="UP001500449"/>
    </source>
</evidence>